<proteinExistence type="predicted"/>
<accession>A0ABM7AC37</accession>
<sequence>MSMWDDFRAFDLRREDWVYEKPEQRWGEITQRYRFVSFSGKKLPCDMFNLLNDLYKKQVRSGDREYLRARTHSAYDKNINIDRISSDLKKTLISAIADKEQALAYLTTHYREVVKQHGQPEILTFSFHLPDNWHPQDEVQTTRKLKGSERLIPALNELKRRFTALKKKITSDRLYTAASGYSKLIVLSQNFEPFYVVNFFFKKNKQSRIGGNVPLDIYGKWMGTGEKKNRFHEQVKYFHLDNAAWPERESNDQLFICAPAEITDDGRIEYVIQKIIPDDNLIKNNRKGYLDFFRIQAQIYNPIPGVRALTSSDDFTYLNAEIRKKRKAKKTVTKTHANNSLRKVRKNTPSGKCIVDQTTNSDSDIWVLPATYVDDAL</sequence>
<protein>
    <submittedName>
        <fullName evidence="1">Uncharacterized protein</fullName>
    </submittedName>
</protein>
<evidence type="ECO:0000313" key="2">
    <source>
        <dbReference type="Proteomes" id="UP000268669"/>
    </source>
</evidence>
<evidence type="ECO:0000313" key="1">
    <source>
        <dbReference type="EMBL" id="AYW90034.1"/>
    </source>
</evidence>
<dbReference type="Proteomes" id="UP000268669">
    <property type="component" value="Chromosome"/>
</dbReference>
<keyword evidence="2" id="KW-1185">Reference proteome</keyword>
<dbReference type="RefSeq" id="WP_123784292.1">
    <property type="nucleotide sequence ID" value="NZ_CP033713.1"/>
</dbReference>
<reference evidence="1" key="1">
    <citation type="submission" date="2018-11" db="EMBL/GenBank/DDBJ databases">
        <title>FDA dAtabase for Regulatory Grade micrObial Sequences (FDA-ARGOS): Supporting development and validation of Infectious Disease Dx tests.</title>
        <authorList>
            <person name="Bliska J."/>
            <person name="Cleland M.-M."/>
            <person name="Tallon L."/>
            <person name="Sadzewicz L."/>
            <person name="Zhao X."/>
            <person name="Vavikolanu K."/>
            <person name="Mehta A."/>
            <person name="Aluvathingal J."/>
            <person name="Nadendla S."/>
            <person name="Yan Y."/>
            <person name="Sichtig H."/>
        </authorList>
    </citation>
    <scope>NUCLEOTIDE SEQUENCE [LARGE SCALE GENOMIC DNA]</scope>
    <source>
        <strain evidence="1">FDAARGOS_581</strain>
    </source>
</reference>
<dbReference type="EMBL" id="CP033713">
    <property type="protein sequence ID" value="AYW90034.1"/>
    <property type="molecule type" value="Genomic_DNA"/>
</dbReference>
<organism evidence="1 2">
    <name type="scientific">Yersinia pseudotuberculosis</name>
    <dbReference type="NCBI Taxonomy" id="633"/>
    <lineage>
        <taxon>Bacteria</taxon>
        <taxon>Pseudomonadati</taxon>
        <taxon>Pseudomonadota</taxon>
        <taxon>Gammaproteobacteria</taxon>
        <taxon>Enterobacterales</taxon>
        <taxon>Yersiniaceae</taxon>
        <taxon>Yersinia</taxon>
    </lineage>
</organism>
<name>A0ABM7AC37_YERPU</name>
<gene>
    <name evidence="1" type="ORF">EGX47_00915</name>
</gene>